<keyword evidence="3" id="KW-1003">Cell membrane</keyword>
<keyword evidence="5 8" id="KW-0812">Transmembrane</keyword>
<feature type="transmembrane region" description="Helical" evidence="8">
    <location>
        <begin position="74"/>
        <end position="96"/>
    </location>
</feature>
<dbReference type="GO" id="GO:0055085">
    <property type="term" value="P:transmembrane transport"/>
    <property type="evidence" value="ECO:0007669"/>
    <property type="project" value="InterPro"/>
</dbReference>
<evidence type="ECO:0000256" key="2">
    <source>
        <dbReference type="ARBA" id="ARBA00022448"/>
    </source>
</evidence>
<evidence type="ECO:0000256" key="7">
    <source>
        <dbReference type="ARBA" id="ARBA00023136"/>
    </source>
</evidence>
<feature type="transmembrane region" description="Helical" evidence="8">
    <location>
        <begin position="102"/>
        <end position="120"/>
    </location>
</feature>
<dbReference type="RefSeq" id="WP_246069573.1">
    <property type="nucleotide sequence ID" value="NZ_BAAAQC010000005.1"/>
</dbReference>
<feature type="transmembrane region" description="Helical" evidence="8">
    <location>
        <begin position="249"/>
        <end position="278"/>
    </location>
</feature>
<dbReference type="EMBL" id="VFQF01000001">
    <property type="protein sequence ID" value="TQN47347.1"/>
    <property type="molecule type" value="Genomic_DNA"/>
</dbReference>
<name>A0A543PTE0_9MICO</name>
<gene>
    <name evidence="11" type="ORF">FHX52_0440</name>
</gene>
<comment type="caution">
    <text evidence="11">The sequence shown here is derived from an EMBL/GenBank/DDBJ whole genome shotgun (WGS) entry which is preliminary data.</text>
</comment>
<feature type="transmembrane region" description="Helical" evidence="8">
    <location>
        <begin position="298"/>
        <end position="320"/>
    </location>
</feature>
<dbReference type="SUPFAM" id="SSF161098">
    <property type="entry name" value="MetI-like"/>
    <property type="match status" value="2"/>
</dbReference>
<dbReference type="AlphaFoldDB" id="A0A543PTE0"/>
<proteinExistence type="inferred from homology"/>
<sequence>MAGALLALLPLGYLVLRTVEAGDRVGAILTRPGTLELVGRSLALVGTVTTLCLVLGVGLAALVTRTTLPGRRVLAVLLALPLAVPSYVAAFAWVAAVPWARGFVGATLVLTACTYPYVYLPVVAAMRGVDPAQEEVARSLGRGPWRTFLTVTVRQVWPAAASGGLLVALYALSDFGAVSLLQFDAFTRVIHTSYRASFDRTPAAVLSLLLVVLTVLIALGERRSRRGLEQTRVGSGVSRRSEPLRLGRMAAAAATAAVLAVLAVALAFPLASLAYWFVTGLSAGVDVERLVTSTATTLLLAVLGALVTMAFAVPIGVLVARHRSRATSAIELGAWAGHALPGIVVALALVFFGIRVAQPIYQRTPLLLIAYAVLFLPAGVGAVRASVAMSSPRVEEVARSLGSRPLDVLRRVTLPLAGPGVAAGTALVLLTIMKELPATLLLRPTGANTLATSLWTETGVAAYAAAAPYALALVALAVVPTLWLMHAQGRLGESGESGDPCEPPTSLDQPSDPHRRRVP</sequence>
<evidence type="ECO:0000256" key="4">
    <source>
        <dbReference type="ARBA" id="ARBA00022519"/>
    </source>
</evidence>
<evidence type="ECO:0000313" key="11">
    <source>
        <dbReference type="EMBL" id="TQN47347.1"/>
    </source>
</evidence>
<accession>A0A543PTE0</accession>
<feature type="region of interest" description="Disordered" evidence="9">
    <location>
        <begin position="492"/>
        <end position="519"/>
    </location>
</feature>
<feature type="transmembrane region" description="Helical" evidence="8">
    <location>
        <begin position="332"/>
        <end position="354"/>
    </location>
</feature>
<keyword evidence="2 8" id="KW-0813">Transport</keyword>
<evidence type="ECO:0000256" key="6">
    <source>
        <dbReference type="ARBA" id="ARBA00022989"/>
    </source>
</evidence>
<dbReference type="InterPro" id="IPR000515">
    <property type="entry name" value="MetI-like"/>
</dbReference>
<feature type="transmembrane region" description="Helical" evidence="8">
    <location>
        <begin position="408"/>
        <end position="433"/>
    </location>
</feature>
<keyword evidence="7 8" id="KW-0472">Membrane</keyword>
<dbReference type="PANTHER" id="PTHR43357:SF3">
    <property type="entry name" value="FE(3+)-TRANSPORT SYSTEM PERMEASE PROTEIN FBPB 2"/>
    <property type="match status" value="1"/>
</dbReference>
<feature type="domain" description="ABC transmembrane type-1" evidence="10">
    <location>
        <begin position="38"/>
        <end position="219"/>
    </location>
</feature>
<keyword evidence="4" id="KW-0997">Cell inner membrane</keyword>
<dbReference type="InterPro" id="IPR035906">
    <property type="entry name" value="MetI-like_sf"/>
</dbReference>
<evidence type="ECO:0000256" key="5">
    <source>
        <dbReference type="ARBA" id="ARBA00022692"/>
    </source>
</evidence>
<dbReference type="PANTHER" id="PTHR43357">
    <property type="entry name" value="INNER MEMBRANE ABC TRANSPORTER PERMEASE PROTEIN YDCV"/>
    <property type="match status" value="1"/>
</dbReference>
<organism evidence="11 12">
    <name type="scientific">Humibacillus xanthopallidus</name>
    <dbReference type="NCBI Taxonomy" id="412689"/>
    <lineage>
        <taxon>Bacteria</taxon>
        <taxon>Bacillati</taxon>
        <taxon>Actinomycetota</taxon>
        <taxon>Actinomycetes</taxon>
        <taxon>Micrococcales</taxon>
        <taxon>Intrasporangiaceae</taxon>
        <taxon>Humibacillus</taxon>
    </lineage>
</organism>
<evidence type="ECO:0000256" key="3">
    <source>
        <dbReference type="ARBA" id="ARBA00022475"/>
    </source>
</evidence>
<feature type="transmembrane region" description="Helical" evidence="8">
    <location>
        <begin position="37"/>
        <end position="62"/>
    </location>
</feature>
<evidence type="ECO:0000256" key="9">
    <source>
        <dbReference type="SAM" id="MobiDB-lite"/>
    </source>
</evidence>
<protein>
    <submittedName>
        <fullName evidence="11">Iron(III) transport system permease protein</fullName>
    </submittedName>
</protein>
<dbReference type="GO" id="GO:0005886">
    <property type="term" value="C:plasma membrane"/>
    <property type="evidence" value="ECO:0007669"/>
    <property type="project" value="UniProtKB-SubCell"/>
</dbReference>
<feature type="transmembrane region" description="Helical" evidence="8">
    <location>
        <begin position="201"/>
        <end position="220"/>
    </location>
</feature>
<dbReference type="Proteomes" id="UP000320085">
    <property type="component" value="Unassembled WGS sequence"/>
</dbReference>
<feature type="transmembrane region" description="Helical" evidence="8">
    <location>
        <begin position="460"/>
        <end position="484"/>
    </location>
</feature>
<keyword evidence="6 8" id="KW-1133">Transmembrane helix</keyword>
<reference evidence="11 12" key="1">
    <citation type="submission" date="2019-06" db="EMBL/GenBank/DDBJ databases">
        <title>Sequencing the genomes of 1000 actinobacteria strains.</title>
        <authorList>
            <person name="Klenk H.-P."/>
        </authorList>
    </citation>
    <scope>NUCLEOTIDE SEQUENCE [LARGE SCALE GENOMIC DNA]</scope>
    <source>
        <strain evidence="11 12">DSM 21776</strain>
    </source>
</reference>
<comment type="similarity">
    <text evidence="8">Belongs to the binding-protein-dependent transport system permease family.</text>
</comment>
<evidence type="ECO:0000313" key="12">
    <source>
        <dbReference type="Proteomes" id="UP000320085"/>
    </source>
</evidence>
<evidence type="ECO:0000259" key="10">
    <source>
        <dbReference type="PROSITE" id="PS50928"/>
    </source>
</evidence>
<dbReference type="PROSITE" id="PS50928">
    <property type="entry name" value="ABC_TM1"/>
    <property type="match status" value="2"/>
</dbReference>
<dbReference type="CDD" id="cd06261">
    <property type="entry name" value="TM_PBP2"/>
    <property type="match status" value="2"/>
</dbReference>
<evidence type="ECO:0000256" key="1">
    <source>
        <dbReference type="ARBA" id="ARBA00004429"/>
    </source>
</evidence>
<dbReference type="Pfam" id="PF00528">
    <property type="entry name" value="BPD_transp_1"/>
    <property type="match status" value="2"/>
</dbReference>
<evidence type="ECO:0000256" key="8">
    <source>
        <dbReference type="RuleBase" id="RU363032"/>
    </source>
</evidence>
<dbReference type="Gene3D" id="1.10.3720.10">
    <property type="entry name" value="MetI-like"/>
    <property type="match status" value="2"/>
</dbReference>
<comment type="subcellular location">
    <subcellularLocation>
        <location evidence="1">Cell inner membrane</location>
        <topology evidence="1">Multi-pass membrane protein</topology>
    </subcellularLocation>
    <subcellularLocation>
        <location evidence="8">Cell membrane</location>
        <topology evidence="8">Multi-pass membrane protein</topology>
    </subcellularLocation>
</comment>
<feature type="transmembrane region" description="Helical" evidence="8">
    <location>
        <begin position="156"/>
        <end position="181"/>
    </location>
</feature>
<feature type="transmembrane region" description="Helical" evidence="8">
    <location>
        <begin position="366"/>
        <end position="387"/>
    </location>
</feature>
<feature type="domain" description="ABC transmembrane type-1" evidence="10">
    <location>
        <begin position="294"/>
        <end position="484"/>
    </location>
</feature>